<dbReference type="InterPro" id="IPR013325">
    <property type="entry name" value="RNA_pol_sigma_r2"/>
</dbReference>
<dbReference type="InterPro" id="IPR014284">
    <property type="entry name" value="RNA_pol_sigma-70_dom"/>
</dbReference>
<evidence type="ECO:0000259" key="6">
    <source>
        <dbReference type="Pfam" id="PF04542"/>
    </source>
</evidence>
<comment type="caution">
    <text evidence="8">The sequence shown here is derived from an EMBL/GenBank/DDBJ whole genome shotgun (WGS) entry which is preliminary data.</text>
</comment>
<dbReference type="Pfam" id="PF04542">
    <property type="entry name" value="Sigma70_r2"/>
    <property type="match status" value="1"/>
</dbReference>
<keyword evidence="2" id="KW-0805">Transcription regulation</keyword>
<sequence length="181" mass="19841">MRADEEDGYREFVRASWPQLVRTAYLLTGDLHHAEDLTQTALAKAYRSWRKVSRSDRPEAYVRKMLVTCNSDRFRKRRVGEHLTAIPPDVAGPYDAAAQADDRGSLLRALAQLPPRQRAVVVLRYWEDLSESEVAEVLGCSAGTVKSQAAKGLAKLRACPELAASGVDSAGEIATSGGGNW</sequence>
<evidence type="ECO:0000256" key="5">
    <source>
        <dbReference type="ARBA" id="ARBA00023163"/>
    </source>
</evidence>
<dbReference type="InterPro" id="IPR036388">
    <property type="entry name" value="WH-like_DNA-bd_sf"/>
</dbReference>
<protein>
    <submittedName>
        <fullName evidence="8">SigE family RNA polymerase sigma factor</fullName>
    </submittedName>
</protein>
<dbReference type="InterPro" id="IPR014325">
    <property type="entry name" value="RNA_pol_sigma-E_actinobac"/>
</dbReference>
<dbReference type="Gene3D" id="1.10.10.10">
    <property type="entry name" value="Winged helix-like DNA-binding domain superfamily/Winged helix DNA-binding domain"/>
    <property type="match status" value="1"/>
</dbReference>
<dbReference type="SUPFAM" id="SSF88659">
    <property type="entry name" value="Sigma3 and sigma4 domains of RNA polymerase sigma factors"/>
    <property type="match status" value="1"/>
</dbReference>
<dbReference type="NCBIfam" id="TIGR02937">
    <property type="entry name" value="sigma70-ECF"/>
    <property type="match status" value="1"/>
</dbReference>
<feature type="domain" description="RNA polymerase sigma-70 region 2" evidence="6">
    <location>
        <begin position="13"/>
        <end position="78"/>
    </location>
</feature>
<evidence type="ECO:0000256" key="2">
    <source>
        <dbReference type="ARBA" id="ARBA00023015"/>
    </source>
</evidence>
<keyword evidence="5" id="KW-0804">Transcription</keyword>
<proteinExistence type="inferred from homology"/>
<dbReference type="PANTHER" id="PTHR43133">
    <property type="entry name" value="RNA POLYMERASE ECF-TYPE SIGMA FACTO"/>
    <property type="match status" value="1"/>
</dbReference>
<comment type="similarity">
    <text evidence="1">Belongs to the sigma-70 factor family. ECF subfamily.</text>
</comment>
<gene>
    <name evidence="8" type="ORF">G6045_16515</name>
</gene>
<dbReference type="NCBIfam" id="TIGR02983">
    <property type="entry name" value="SigE-fam_strep"/>
    <property type="match status" value="1"/>
</dbReference>
<keyword evidence="9" id="KW-1185">Reference proteome</keyword>
<dbReference type="Gene3D" id="1.10.1740.10">
    <property type="match status" value="1"/>
</dbReference>
<dbReference type="InterPro" id="IPR013324">
    <property type="entry name" value="RNA_pol_sigma_r3/r4-like"/>
</dbReference>
<reference evidence="8 9" key="1">
    <citation type="submission" date="2020-02" db="EMBL/GenBank/DDBJ databases">
        <title>Whole-genome analyses of novel actinobacteria.</title>
        <authorList>
            <person name="Sahin N."/>
            <person name="Tokatli A."/>
        </authorList>
    </citation>
    <scope>NUCLEOTIDE SEQUENCE [LARGE SCALE GENOMIC DNA]</scope>
    <source>
        <strain evidence="8 9">YC504</strain>
    </source>
</reference>
<keyword evidence="4" id="KW-0238">DNA-binding</keyword>
<dbReference type="RefSeq" id="WP_165332716.1">
    <property type="nucleotide sequence ID" value="NZ_JAAKZW010000059.1"/>
</dbReference>
<dbReference type="InterPro" id="IPR039425">
    <property type="entry name" value="RNA_pol_sigma-70-like"/>
</dbReference>
<dbReference type="GO" id="GO:0016987">
    <property type="term" value="F:sigma factor activity"/>
    <property type="evidence" value="ECO:0007669"/>
    <property type="project" value="UniProtKB-KW"/>
</dbReference>
<dbReference type="GO" id="GO:0003677">
    <property type="term" value="F:DNA binding"/>
    <property type="evidence" value="ECO:0007669"/>
    <property type="project" value="UniProtKB-KW"/>
</dbReference>
<dbReference type="Proteomes" id="UP000481109">
    <property type="component" value="Unassembled WGS sequence"/>
</dbReference>
<feature type="domain" description="RNA polymerase sigma factor 70 region 4 type 2" evidence="7">
    <location>
        <begin position="104"/>
        <end position="156"/>
    </location>
</feature>
<dbReference type="InterPro" id="IPR013249">
    <property type="entry name" value="RNA_pol_sigma70_r4_t2"/>
</dbReference>
<evidence type="ECO:0000256" key="3">
    <source>
        <dbReference type="ARBA" id="ARBA00023082"/>
    </source>
</evidence>
<dbReference type="Pfam" id="PF08281">
    <property type="entry name" value="Sigma70_r4_2"/>
    <property type="match status" value="1"/>
</dbReference>
<dbReference type="InterPro" id="IPR007627">
    <property type="entry name" value="RNA_pol_sigma70_r2"/>
</dbReference>
<evidence type="ECO:0000313" key="8">
    <source>
        <dbReference type="EMBL" id="NGO77249.1"/>
    </source>
</evidence>
<evidence type="ECO:0000256" key="1">
    <source>
        <dbReference type="ARBA" id="ARBA00010641"/>
    </source>
</evidence>
<evidence type="ECO:0000313" key="9">
    <source>
        <dbReference type="Proteomes" id="UP000481109"/>
    </source>
</evidence>
<evidence type="ECO:0000256" key="4">
    <source>
        <dbReference type="ARBA" id="ARBA00023125"/>
    </source>
</evidence>
<dbReference type="SUPFAM" id="SSF88946">
    <property type="entry name" value="Sigma2 domain of RNA polymerase sigma factors"/>
    <property type="match status" value="1"/>
</dbReference>
<accession>A0A6G4XI70</accession>
<organism evidence="8 9">
    <name type="scientific">Streptomyces mesophilus</name>
    <dbReference type="NCBI Taxonomy" id="1775132"/>
    <lineage>
        <taxon>Bacteria</taxon>
        <taxon>Bacillati</taxon>
        <taxon>Actinomycetota</taxon>
        <taxon>Actinomycetes</taxon>
        <taxon>Kitasatosporales</taxon>
        <taxon>Streptomycetaceae</taxon>
        <taxon>Streptomyces</taxon>
    </lineage>
</organism>
<dbReference type="EMBL" id="JAAKZW010000059">
    <property type="protein sequence ID" value="NGO77249.1"/>
    <property type="molecule type" value="Genomic_DNA"/>
</dbReference>
<dbReference type="AlphaFoldDB" id="A0A6G4XI70"/>
<name>A0A6G4XI70_9ACTN</name>
<dbReference type="GO" id="GO:0006352">
    <property type="term" value="P:DNA-templated transcription initiation"/>
    <property type="evidence" value="ECO:0007669"/>
    <property type="project" value="InterPro"/>
</dbReference>
<keyword evidence="3" id="KW-0731">Sigma factor</keyword>
<dbReference type="PANTHER" id="PTHR43133:SF50">
    <property type="entry name" value="ECF RNA POLYMERASE SIGMA FACTOR SIGM"/>
    <property type="match status" value="1"/>
</dbReference>
<evidence type="ECO:0000259" key="7">
    <source>
        <dbReference type="Pfam" id="PF08281"/>
    </source>
</evidence>
<dbReference type="CDD" id="cd06171">
    <property type="entry name" value="Sigma70_r4"/>
    <property type="match status" value="1"/>
</dbReference>